<evidence type="ECO:0000313" key="2">
    <source>
        <dbReference type="EMBL" id="MBB4682349.1"/>
    </source>
</evidence>
<protein>
    <submittedName>
        <fullName evidence="2">Uncharacterized protein</fullName>
    </submittedName>
</protein>
<keyword evidence="1" id="KW-1133">Transmembrane helix</keyword>
<reference evidence="2 3" key="1">
    <citation type="submission" date="2020-08" db="EMBL/GenBank/DDBJ databases">
        <title>Sequencing the genomes of 1000 actinobacteria strains.</title>
        <authorList>
            <person name="Klenk H.-P."/>
        </authorList>
    </citation>
    <scope>NUCLEOTIDE SEQUENCE [LARGE SCALE GENOMIC DNA]</scope>
    <source>
        <strain evidence="2 3">DSM 44230</strain>
    </source>
</reference>
<keyword evidence="3" id="KW-1185">Reference proteome</keyword>
<feature type="transmembrane region" description="Helical" evidence="1">
    <location>
        <begin position="118"/>
        <end position="136"/>
    </location>
</feature>
<keyword evidence="1" id="KW-0472">Membrane</keyword>
<feature type="transmembrane region" description="Helical" evidence="1">
    <location>
        <begin position="44"/>
        <end position="67"/>
    </location>
</feature>
<gene>
    <name evidence="2" type="ORF">HNR67_008467</name>
</gene>
<sequence length="169" mass="17885">MPGVTQTRRRWLATGILLICPALLSAGFLLMIIIPAGLTAFGTYAVITGIQVSTTLALGWAGVFLLCGSAAFVRDHVDLWALKRLRRISIAGSWTVSGLCVLIVALVIVVPWAAGAEVIHPLLFVQLPAMLLPWAVGGMPRGAIEKVEARIAQGFRVGWGPVPHTGGGR</sequence>
<keyword evidence="1" id="KW-0812">Transmembrane</keyword>
<feature type="transmembrane region" description="Helical" evidence="1">
    <location>
        <begin position="88"/>
        <end position="112"/>
    </location>
</feature>
<name>A0A7W7CJG4_9PSEU</name>
<accession>A0A7W7CJG4</accession>
<organism evidence="2 3">
    <name type="scientific">Crossiella cryophila</name>
    <dbReference type="NCBI Taxonomy" id="43355"/>
    <lineage>
        <taxon>Bacteria</taxon>
        <taxon>Bacillati</taxon>
        <taxon>Actinomycetota</taxon>
        <taxon>Actinomycetes</taxon>
        <taxon>Pseudonocardiales</taxon>
        <taxon>Pseudonocardiaceae</taxon>
        <taxon>Crossiella</taxon>
    </lineage>
</organism>
<dbReference type="EMBL" id="JACHMH010000001">
    <property type="protein sequence ID" value="MBB4682349.1"/>
    <property type="molecule type" value="Genomic_DNA"/>
</dbReference>
<comment type="caution">
    <text evidence="2">The sequence shown here is derived from an EMBL/GenBank/DDBJ whole genome shotgun (WGS) entry which is preliminary data.</text>
</comment>
<evidence type="ECO:0000256" key="1">
    <source>
        <dbReference type="SAM" id="Phobius"/>
    </source>
</evidence>
<dbReference type="RefSeq" id="WP_185009584.1">
    <property type="nucleotide sequence ID" value="NZ_BAAAUI010000007.1"/>
</dbReference>
<evidence type="ECO:0000313" key="3">
    <source>
        <dbReference type="Proteomes" id="UP000533598"/>
    </source>
</evidence>
<feature type="transmembrane region" description="Helical" evidence="1">
    <location>
        <begin position="12"/>
        <end position="38"/>
    </location>
</feature>
<proteinExistence type="predicted"/>
<dbReference type="AlphaFoldDB" id="A0A7W7CJG4"/>
<dbReference type="Proteomes" id="UP000533598">
    <property type="component" value="Unassembled WGS sequence"/>
</dbReference>